<accession>A0A5E7B1K3</accession>
<dbReference type="EMBL" id="CABVHY010000004">
    <property type="protein sequence ID" value="VVN80173.1"/>
    <property type="molecule type" value="Genomic_DNA"/>
</dbReference>
<name>A0A5E7B1K3_PSEFL</name>
<sequence>MNEVTTRNAALAEPPKLKLVALGVFLSCMQNAHDLDSIRHLINHQVVGMHNYFPSTW</sequence>
<dbReference type="AlphaFoldDB" id="A0A5E7B1K3"/>
<evidence type="ECO:0000313" key="2">
    <source>
        <dbReference type="Proteomes" id="UP000379480"/>
    </source>
</evidence>
<protein>
    <submittedName>
        <fullName evidence="1">Uncharacterized protein</fullName>
    </submittedName>
</protein>
<dbReference type="Proteomes" id="UP000379480">
    <property type="component" value="Unassembled WGS sequence"/>
</dbReference>
<reference evidence="1 2" key="1">
    <citation type="submission" date="2019-09" db="EMBL/GenBank/DDBJ databases">
        <authorList>
            <person name="Chandra G."/>
            <person name="Truman W A."/>
        </authorList>
    </citation>
    <scope>NUCLEOTIDE SEQUENCE [LARGE SCALE GENOMIC DNA]</scope>
    <source>
        <strain evidence="1">PS723</strain>
    </source>
</reference>
<evidence type="ECO:0000313" key="1">
    <source>
        <dbReference type="EMBL" id="VVN80173.1"/>
    </source>
</evidence>
<proteinExistence type="predicted"/>
<gene>
    <name evidence="1" type="ORF">PS723_01024</name>
</gene>
<organism evidence="1 2">
    <name type="scientific">Pseudomonas fluorescens</name>
    <dbReference type="NCBI Taxonomy" id="294"/>
    <lineage>
        <taxon>Bacteria</taxon>
        <taxon>Pseudomonadati</taxon>
        <taxon>Pseudomonadota</taxon>
        <taxon>Gammaproteobacteria</taxon>
        <taxon>Pseudomonadales</taxon>
        <taxon>Pseudomonadaceae</taxon>
        <taxon>Pseudomonas</taxon>
    </lineage>
</organism>